<feature type="domain" description="LUD" evidence="1">
    <location>
        <begin position="74"/>
        <end position="245"/>
    </location>
</feature>
<dbReference type="Proteomes" id="UP000733611">
    <property type="component" value="Unassembled WGS sequence"/>
</dbReference>
<evidence type="ECO:0000259" key="1">
    <source>
        <dbReference type="Pfam" id="PF02589"/>
    </source>
</evidence>
<reference evidence="2" key="1">
    <citation type="journal article" date="2021" name="PeerJ">
        <title>Extensive microbial diversity within the chicken gut microbiome revealed by metagenomics and culture.</title>
        <authorList>
            <person name="Gilroy R."/>
            <person name="Ravi A."/>
            <person name="Getino M."/>
            <person name="Pursley I."/>
            <person name="Horton D.L."/>
            <person name="Alikhan N.F."/>
            <person name="Baker D."/>
            <person name="Gharbi K."/>
            <person name="Hall N."/>
            <person name="Watson M."/>
            <person name="Adriaenssens E.M."/>
            <person name="Foster-Nyarko E."/>
            <person name="Jarju S."/>
            <person name="Secka A."/>
            <person name="Antonio M."/>
            <person name="Oren A."/>
            <person name="Chaudhuri R.R."/>
            <person name="La Ragione R."/>
            <person name="Hildebrand F."/>
            <person name="Pallen M.J."/>
        </authorList>
    </citation>
    <scope>NUCLEOTIDE SEQUENCE</scope>
    <source>
        <strain evidence="2">378</strain>
    </source>
</reference>
<evidence type="ECO:0000313" key="2">
    <source>
        <dbReference type="EMBL" id="MBU3845140.1"/>
    </source>
</evidence>
<proteinExistence type="predicted"/>
<evidence type="ECO:0000313" key="3">
    <source>
        <dbReference type="Proteomes" id="UP000733611"/>
    </source>
</evidence>
<dbReference type="InterPro" id="IPR037171">
    <property type="entry name" value="NagB/RpiA_transferase-like"/>
</dbReference>
<reference evidence="2" key="2">
    <citation type="submission" date="2021-04" db="EMBL/GenBank/DDBJ databases">
        <authorList>
            <person name="Gilroy R."/>
        </authorList>
    </citation>
    <scope>NUCLEOTIDE SEQUENCE</scope>
    <source>
        <strain evidence="2">378</strain>
    </source>
</reference>
<protein>
    <submittedName>
        <fullName evidence="2">Lactate utilization protein C</fullName>
    </submittedName>
</protein>
<dbReference type="Gene3D" id="3.40.50.10420">
    <property type="entry name" value="NagB/RpiA/CoA transferase-like"/>
    <property type="match status" value="1"/>
</dbReference>
<dbReference type="AlphaFoldDB" id="A0A948WYT8"/>
<dbReference type="PANTHER" id="PTHR43682:SF1">
    <property type="entry name" value="LACTATE UTILIZATION PROTEIN C"/>
    <property type="match status" value="1"/>
</dbReference>
<comment type="caution">
    <text evidence="2">The sequence shown here is derived from an EMBL/GenBank/DDBJ whole genome shotgun (WGS) entry which is preliminary data.</text>
</comment>
<accession>A0A948WYT8</accession>
<dbReference type="EMBL" id="JAHLFE010000203">
    <property type="protein sequence ID" value="MBU3845140.1"/>
    <property type="molecule type" value="Genomic_DNA"/>
</dbReference>
<organism evidence="2 3">
    <name type="scientific">Candidatus Anaerobiospirillum pullicola</name>
    <dbReference type="NCBI Taxonomy" id="2838451"/>
    <lineage>
        <taxon>Bacteria</taxon>
        <taxon>Pseudomonadati</taxon>
        <taxon>Pseudomonadota</taxon>
        <taxon>Gammaproteobacteria</taxon>
        <taxon>Aeromonadales</taxon>
        <taxon>Succinivibrionaceae</taxon>
        <taxon>Anaerobiospirillum</taxon>
    </lineage>
</organism>
<gene>
    <name evidence="2" type="ORF">H9847_09830</name>
</gene>
<dbReference type="InterPro" id="IPR024185">
    <property type="entry name" value="FTHF_cligase-like_sf"/>
</dbReference>
<sequence length="246" mass="27307">MSIIDDISRRSREKILAAVAQGYHDPEIKSTPLPDPVCHVRLIHEGETAEEVAAYSEEQAQAAAHSGRKVDLLATFKSNVIANKFDLHECTEKELMATINGILKERHVQSLMYPRNLGLKVEKLQAPEKICFDRSVDEASMREQVFHTDASIINCELGVASHGVVMVCSSPEQPRLLSLAMPTCIMLLHKEKLVESLITGLHTMKANHETLPTNILYIAGPSRTSDIELITVFGVHGPQQVHLVLY</sequence>
<dbReference type="InterPro" id="IPR003741">
    <property type="entry name" value="LUD_dom"/>
</dbReference>
<dbReference type="Pfam" id="PF02589">
    <property type="entry name" value="LUD_dom"/>
    <property type="match status" value="1"/>
</dbReference>
<dbReference type="SUPFAM" id="SSF100950">
    <property type="entry name" value="NagB/RpiA/CoA transferase-like"/>
    <property type="match status" value="1"/>
</dbReference>
<dbReference type="PANTHER" id="PTHR43682">
    <property type="entry name" value="LACTATE UTILIZATION PROTEIN C"/>
    <property type="match status" value="1"/>
</dbReference>
<name>A0A948WYT8_9GAMM</name>